<organism evidence="2 3">
    <name type="scientific">Nocardia arthritidis</name>
    <dbReference type="NCBI Taxonomy" id="228602"/>
    <lineage>
        <taxon>Bacteria</taxon>
        <taxon>Bacillati</taxon>
        <taxon>Actinomycetota</taxon>
        <taxon>Actinomycetes</taxon>
        <taxon>Mycobacteriales</taxon>
        <taxon>Nocardiaceae</taxon>
        <taxon>Nocardia</taxon>
    </lineage>
</organism>
<sequence>MGHSVSYWRPSVIAWKGFVSPSRCLVVAQKGSSVMPTETYPRFMPLLYIESSEEALAFYTDVFDLEEIVERRFPYNQAPGGEHLRGLAYSKLQFKDGTAMSVAERQEWDRPGDTIHVGLNYDDPKEQKAAFDKLADGGTVVTALDKVVWDPNQIYGMVRDRYGVTWETNCYV</sequence>
<gene>
    <name evidence="2" type="ORF">F5544_31820</name>
</gene>
<dbReference type="Gene3D" id="3.10.180.10">
    <property type="entry name" value="2,3-Dihydroxybiphenyl 1,2-Dioxygenase, domain 1"/>
    <property type="match status" value="1"/>
</dbReference>
<dbReference type="AlphaFoldDB" id="A0A6G9YMQ5"/>
<protein>
    <recommendedName>
        <fullName evidence="1">Glyoxalase/fosfomycin resistance/dioxygenase domain-containing protein</fullName>
    </recommendedName>
</protein>
<dbReference type="InterPro" id="IPR029068">
    <property type="entry name" value="Glyas_Bleomycin-R_OHBP_Dase"/>
</dbReference>
<dbReference type="EMBL" id="CP046172">
    <property type="protein sequence ID" value="QIS14203.1"/>
    <property type="molecule type" value="Genomic_DNA"/>
</dbReference>
<dbReference type="InterPro" id="IPR004360">
    <property type="entry name" value="Glyas_Fos-R_dOase_dom"/>
</dbReference>
<dbReference type="Proteomes" id="UP000503540">
    <property type="component" value="Chromosome"/>
</dbReference>
<dbReference type="KEGG" id="nah:F5544_31820"/>
<keyword evidence="3" id="KW-1185">Reference proteome</keyword>
<feature type="domain" description="Glyoxalase/fosfomycin resistance/dioxygenase" evidence="1">
    <location>
        <begin position="47"/>
        <end position="167"/>
    </location>
</feature>
<evidence type="ECO:0000313" key="2">
    <source>
        <dbReference type="EMBL" id="QIS14203.1"/>
    </source>
</evidence>
<evidence type="ECO:0000313" key="3">
    <source>
        <dbReference type="Proteomes" id="UP000503540"/>
    </source>
</evidence>
<dbReference type="PANTHER" id="PTHR33990">
    <property type="entry name" value="PROTEIN YJDN-RELATED"/>
    <property type="match status" value="1"/>
</dbReference>
<reference evidence="2 3" key="1">
    <citation type="journal article" date="2019" name="ACS Chem. Biol.">
        <title>Identification and Mobilization of a Cryptic Antibiotic Biosynthesis Gene Locus from a Human-Pathogenic Nocardia Isolate.</title>
        <authorList>
            <person name="Herisse M."/>
            <person name="Ishida K."/>
            <person name="Porter J.L."/>
            <person name="Howden B."/>
            <person name="Hertweck C."/>
            <person name="Stinear T.P."/>
            <person name="Pidot S.J."/>
        </authorList>
    </citation>
    <scope>NUCLEOTIDE SEQUENCE [LARGE SCALE GENOMIC DNA]</scope>
    <source>
        <strain evidence="2 3">AUSMDU00012717</strain>
    </source>
</reference>
<name>A0A6G9YMQ5_9NOCA</name>
<dbReference type="PANTHER" id="PTHR33990:SF1">
    <property type="entry name" value="PROTEIN YJDN"/>
    <property type="match status" value="1"/>
</dbReference>
<dbReference type="SUPFAM" id="SSF54593">
    <property type="entry name" value="Glyoxalase/Bleomycin resistance protein/Dihydroxybiphenyl dioxygenase"/>
    <property type="match status" value="1"/>
</dbReference>
<accession>A0A6G9YMQ5</accession>
<evidence type="ECO:0000259" key="1">
    <source>
        <dbReference type="Pfam" id="PF00903"/>
    </source>
</evidence>
<dbReference type="Pfam" id="PF00903">
    <property type="entry name" value="Glyoxalase"/>
    <property type="match status" value="1"/>
</dbReference>
<proteinExistence type="predicted"/>